<dbReference type="PROSITE" id="PS51352">
    <property type="entry name" value="THIOREDOXIN_2"/>
    <property type="match status" value="1"/>
</dbReference>
<protein>
    <submittedName>
        <fullName evidence="7">AhpC/TSA family protein</fullName>
    </submittedName>
</protein>
<keyword evidence="2" id="KW-0201">Cytochrome c-type biogenesis</keyword>
<evidence type="ECO:0000313" key="8">
    <source>
        <dbReference type="Proteomes" id="UP000625283"/>
    </source>
</evidence>
<dbReference type="PANTHER" id="PTHR42852">
    <property type="entry name" value="THIOL:DISULFIDE INTERCHANGE PROTEIN DSBE"/>
    <property type="match status" value="1"/>
</dbReference>
<accession>A0ABS1QXK0</accession>
<organism evidence="7 8">
    <name type="scientific">Sphingobacterium faecale</name>
    <dbReference type="NCBI Taxonomy" id="2803775"/>
    <lineage>
        <taxon>Bacteria</taxon>
        <taxon>Pseudomonadati</taxon>
        <taxon>Bacteroidota</taxon>
        <taxon>Sphingobacteriia</taxon>
        <taxon>Sphingobacteriales</taxon>
        <taxon>Sphingobacteriaceae</taxon>
        <taxon>Sphingobacterium</taxon>
    </lineage>
</organism>
<dbReference type="CDD" id="cd02966">
    <property type="entry name" value="TlpA_like_family"/>
    <property type="match status" value="1"/>
</dbReference>
<keyword evidence="8" id="KW-1185">Reference proteome</keyword>
<feature type="chain" id="PRO_5046070439" evidence="5">
    <location>
        <begin position="26"/>
        <end position="383"/>
    </location>
</feature>
<feature type="signal peptide" evidence="5">
    <location>
        <begin position="1"/>
        <end position="25"/>
    </location>
</feature>
<keyword evidence="5" id="KW-0732">Signal</keyword>
<gene>
    <name evidence="7" type="ORF">JKG61_00150</name>
</gene>
<dbReference type="Pfam" id="PF14289">
    <property type="entry name" value="DUF4369"/>
    <property type="match status" value="1"/>
</dbReference>
<evidence type="ECO:0000256" key="4">
    <source>
        <dbReference type="ARBA" id="ARBA00023284"/>
    </source>
</evidence>
<dbReference type="Pfam" id="PF00578">
    <property type="entry name" value="AhpC-TSA"/>
    <property type="match status" value="1"/>
</dbReference>
<dbReference type="SUPFAM" id="SSF52833">
    <property type="entry name" value="Thioredoxin-like"/>
    <property type="match status" value="1"/>
</dbReference>
<sequence>MKKNNVKKAVGLGCSFFLGLSAVMAQSGYTIKGQLKKGTAYEKVYKVYKQGGQEQLDSSLVKHRKFSFKGSVDEPTLVTLYLVRKGQSYAPRMQEAKRTAFYVDGGTTRITNGLSLEDFIVEGTAIQQEYLKYRASTADLDRQIDSLNRAYSQVSKSEGRNGEDLIRIRKAGMDASYQRIDQLARFVAENNGSYFSLIALQELVKANRDSEELLQLLSRLEAKIGESTKGEQVAKQIQVLHATRIGAQAPDFTQNDVNDKPVSLSDFRGQYVLLDFWASWCGPCRGENPHVVAAYEKFKNKNFTVLGVSLDQNGKKENWLKAIEEDKLTWTNVSDLKFWKNEAALLYGVRAVPQNFLIGPDGKILGKNLRGKELSTKLEQLLN</sequence>
<dbReference type="EMBL" id="JAERTY010000001">
    <property type="protein sequence ID" value="MBL1407150.1"/>
    <property type="molecule type" value="Genomic_DNA"/>
</dbReference>
<dbReference type="Gene3D" id="3.40.30.10">
    <property type="entry name" value="Glutaredoxin"/>
    <property type="match status" value="1"/>
</dbReference>
<name>A0ABS1QXK0_9SPHI</name>
<dbReference type="Proteomes" id="UP000625283">
    <property type="component" value="Unassembled WGS sequence"/>
</dbReference>
<dbReference type="RefSeq" id="WP_202100975.1">
    <property type="nucleotide sequence ID" value="NZ_JAERTY010000001.1"/>
</dbReference>
<feature type="domain" description="Thioredoxin" evidence="6">
    <location>
        <begin position="243"/>
        <end position="383"/>
    </location>
</feature>
<comment type="subcellular location">
    <subcellularLocation>
        <location evidence="1">Cell envelope</location>
    </subcellularLocation>
</comment>
<dbReference type="InterPro" id="IPR013766">
    <property type="entry name" value="Thioredoxin_domain"/>
</dbReference>
<evidence type="ECO:0000256" key="5">
    <source>
        <dbReference type="SAM" id="SignalP"/>
    </source>
</evidence>
<dbReference type="InterPro" id="IPR036249">
    <property type="entry name" value="Thioredoxin-like_sf"/>
</dbReference>
<keyword evidence="4" id="KW-0676">Redox-active center</keyword>
<dbReference type="PROSITE" id="PS00194">
    <property type="entry name" value="THIOREDOXIN_1"/>
    <property type="match status" value="1"/>
</dbReference>
<dbReference type="InterPro" id="IPR000866">
    <property type="entry name" value="AhpC/TSA"/>
</dbReference>
<dbReference type="InterPro" id="IPR050553">
    <property type="entry name" value="Thioredoxin_ResA/DsbE_sf"/>
</dbReference>
<evidence type="ECO:0000256" key="3">
    <source>
        <dbReference type="ARBA" id="ARBA00023157"/>
    </source>
</evidence>
<evidence type="ECO:0000256" key="2">
    <source>
        <dbReference type="ARBA" id="ARBA00022748"/>
    </source>
</evidence>
<keyword evidence="3" id="KW-1015">Disulfide bond</keyword>
<dbReference type="InterPro" id="IPR017937">
    <property type="entry name" value="Thioredoxin_CS"/>
</dbReference>
<evidence type="ECO:0000313" key="7">
    <source>
        <dbReference type="EMBL" id="MBL1407150.1"/>
    </source>
</evidence>
<comment type="caution">
    <text evidence="7">The sequence shown here is derived from an EMBL/GenBank/DDBJ whole genome shotgun (WGS) entry which is preliminary data.</text>
</comment>
<proteinExistence type="predicted"/>
<evidence type="ECO:0000256" key="1">
    <source>
        <dbReference type="ARBA" id="ARBA00004196"/>
    </source>
</evidence>
<dbReference type="InterPro" id="IPR025380">
    <property type="entry name" value="DUF4369"/>
</dbReference>
<reference evidence="7 8" key="1">
    <citation type="submission" date="2021-01" db="EMBL/GenBank/DDBJ databases">
        <title>C459-1 draft genome sequence.</title>
        <authorList>
            <person name="Zhang X.-F."/>
        </authorList>
    </citation>
    <scope>NUCLEOTIDE SEQUENCE [LARGE SCALE GENOMIC DNA]</scope>
    <source>
        <strain evidence="8">C459-1</strain>
    </source>
</reference>
<dbReference type="PANTHER" id="PTHR42852:SF6">
    <property type="entry name" value="THIOL:DISULFIDE INTERCHANGE PROTEIN DSBE"/>
    <property type="match status" value="1"/>
</dbReference>
<evidence type="ECO:0000259" key="6">
    <source>
        <dbReference type="PROSITE" id="PS51352"/>
    </source>
</evidence>